<reference evidence="2 3" key="1">
    <citation type="submission" date="2021-02" db="EMBL/GenBank/DDBJ databases">
        <title>De Novo genome assembly of isolated myxobacteria.</title>
        <authorList>
            <person name="Stevens D.C."/>
        </authorList>
    </citation>
    <scope>NUCLEOTIDE SEQUENCE [LARGE SCALE GENOMIC DNA]</scope>
    <source>
        <strain evidence="3">SCPEA02</strain>
    </source>
</reference>
<feature type="region of interest" description="Disordered" evidence="1">
    <location>
        <begin position="500"/>
        <end position="523"/>
    </location>
</feature>
<gene>
    <name evidence="2" type="ORF">JY651_50980</name>
</gene>
<feature type="compositionally biased region" description="Low complexity" evidence="1">
    <location>
        <begin position="189"/>
        <end position="282"/>
    </location>
</feature>
<feature type="region of interest" description="Disordered" evidence="1">
    <location>
        <begin position="1"/>
        <end position="34"/>
    </location>
</feature>
<accession>A0ABX7P0U5</accession>
<proteinExistence type="predicted"/>
<feature type="region of interest" description="Disordered" evidence="1">
    <location>
        <begin position="176"/>
        <end position="307"/>
    </location>
</feature>
<evidence type="ECO:0000256" key="1">
    <source>
        <dbReference type="SAM" id="MobiDB-lite"/>
    </source>
</evidence>
<evidence type="ECO:0000313" key="2">
    <source>
        <dbReference type="EMBL" id="QSQ23311.1"/>
    </source>
</evidence>
<dbReference type="EMBL" id="CP071090">
    <property type="protein sequence ID" value="QSQ23311.1"/>
    <property type="molecule type" value="Genomic_DNA"/>
</dbReference>
<dbReference type="Proteomes" id="UP000662747">
    <property type="component" value="Chromosome"/>
</dbReference>
<dbReference type="PANTHER" id="PTHR45725">
    <property type="entry name" value="FORMIN HOMOLOGY 2 FAMILY MEMBER"/>
    <property type="match status" value="1"/>
</dbReference>
<organism evidence="2 3">
    <name type="scientific">Pyxidicoccus parkwayensis</name>
    <dbReference type="NCBI Taxonomy" id="2813578"/>
    <lineage>
        <taxon>Bacteria</taxon>
        <taxon>Pseudomonadati</taxon>
        <taxon>Myxococcota</taxon>
        <taxon>Myxococcia</taxon>
        <taxon>Myxococcales</taxon>
        <taxon>Cystobacterineae</taxon>
        <taxon>Myxococcaceae</taxon>
        <taxon>Pyxidicoccus</taxon>
    </lineage>
</organism>
<dbReference type="PANTHER" id="PTHR45725:SF18">
    <property type="entry name" value="ORC1-LIKE AAA ATPASE DOMAIN-CONTAINING PROTEIN"/>
    <property type="match status" value="1"/>
</dbReference>
<sequence>MPIPANVPSKTPSSPGADPAAQSVPPGLPVRARSGSVLLPDPEFRLSFSWQCSADGQEVSGSVMSVTTRETRPFKLSATHPREQLELPMLGATVDVWLQFPLPQEIQLHAEAQPIKPLGKKRDPSWIAVWMVGAEPPCPPIDPIVPDESLEAFSYLLTRPIVPPCCARRRERFIFRNDPALPPPPPSTPTETKAPAAPTAAGTDAPAASTAAEPKASATPTASGAEAPASPAAAEPKASAAPAPTEPRASAAPAASGVEAQASPTPAESEAPATSTASGAEAQASPTPPGPKAPAESVPSGSETPEAPIASHVSEQQVAPLLRLYHSFWCLEGTHELDVLTREAEQVLGMPLLAYLSLPATRQLSDDAWAQTQELSASTNPSTRADTLILVLRMLAFLIRLQTGDAALRAEAGRRQALEAIVVLPLLEQRVPEKKAAGDATTDPVVPSGQGWTRLFGLGRLRSIRQALKGYEPGEIAFTLNVMPREKRILSERLRLRAEQGSVDGHRHASSTQQVKDRTTGTDVSKELEDLVGSLKLTRDFTQLKETVEPNGLGLTVNGSWTGSNDSTLKRTQDGNHEAQRAVDMATNQLQKRVVHERELRLHEEYEKASRAIHDNLDSDRRQVGIYRWLKKLYTMSVQERGSRLVIEFLVPSPAEALPFVLGAGEDVPEQPVSLNRLTPPISSYKDVNATNYQVLVACYRARRVVPPPEQSADNSAYEAWQVRTYDALVAGYRRLYEVWRAQYWQWVRESPLSLRELERAALKRQCLEVLRALDPNPPEEKPAALRYFDAAFEWAEMSYRFYSWDVGSKPAAQSFHWVGASKLEPCPDPLFLSFLQASSARVLVPVVPEYWRTLAFLFQLGHMPAWSPGEVPLPETLVPLARVLLDVCGCEHKEAPETWTVAVPTSLLYLSEGSQLPGCK</sequence>
<dbReference type="InterPro" id="IPR051425">
    <property type="entry name" value="Formin_Homology"/>
</dbReference>
<keyword evidence="3" id="KW-1185">Reference proteome</keyword>
<dbReference type="RefSeq" id="WP_206724886.1">
    <property type="nucleotide sequence ID" value="NZ_CP071090.1"/>
</dbReference>
<name>A0ABX7P0U5_9BACT</name>
<evidence type="ECO:0000313" key="3">
    <source>
        <dbReference type="Proteomes" id="UP000662747"/>
    </source>
</evidence>
<protein>
    <submittedName>
        <fullName evidence="2">Uncharacterized protein</fullName>
    </submittedName>
</protein>